<evidence type="ECO:0000256" key="3">
    <source>
        <dbReference type="RuleBase" id="RU000363"/>
    </source>
</evidence>
<dbReference type="EMBL" id="JBIRYL010000001">
    <property type="protein sequence ID" value="MFI2229241.1"/>
    <property type="molecule type" value="Genomic_DNA"/>
</dbReference>
<comment type="similarity">
    <text evidence="1 3">Belongs to the short-chain dehydrogenases/reductases (SDR) family.</text>
</comment>
<proteinExistence type="inferred from homology"/>
<dbReference type="PRINTS" id="PR00081">
    <property type="entry name" value="GDHRDH"/>
</dbReference>
<comment type="caution">
    <text evidence="4">The sequence shown here is derived from an EMBL/GenBank/DDBJ whole genome shotgun (WGS) entry which is preliminary data.</text>
</comment>
<evidence type="ECO:0000256" key="1">
    <source>
        <dbReference type="ARBA" id="ARBA00006484"/>
    </source>
</evidence>
<dbReference type="SUPFAM" id="SSF51735">
    <property type="entry name" value="NAD(P)-binding Rossmann-fold domains"/>
    <property type="match status" value="1"/>
</dbReference>
<protein>
    <submittedName>
        <fullName evidence="4">SDR family NAD(P)-dependent oxidoreductase</fullName>
    </submittedName>
</protein>
<gene>
    <name evidence="4" type="ORF">ACH49Z_05265</name>
</gene>
<sequence>MRNLKGRVAVVTGGANGIGKGLARRFLDEGMKVVVADNDAGGLENAVTELSTHGEVLGVPTDVADADSVQALADAAVARFGAVHVLCNNAGVGGAQHFSTIPHATWEWTLGVNLWGVINGCRIFRPILAAQDEAYIVNTASMSGFLTGGYLTPYSVSKAGVVALSEGLAFEWATEFPHIGVAVLCPAYTATSIRHDERNAPAGHIPRAVADPSLIEHQAEVDRTIEQEGMPVSQIAELVVRGMAERKTHIFPHPEWLKLWTDRVERVSAQVDSPAAADPPE</sequence>
<dbReference type="Pfam" id="PF00106">
    <property type="entry name" value="adh_short"/>
    <property type="match status" value="1"/>
</dbReference>
<dbReference type="PROSITE" id="PS00061">
    <property type="entry name" value="ADH_SHORT"/>
    <property type="match status" value="1"/>
</dbReference>
<keyword evidence="2" id="KW-0560">Oxidoreductase</keyword>
<evidence type="ECO:0000256" key="2">
    <source>
        <dbReference type="ARBA" id="ARBA00023002"/>
    </source>
</evidence>
<accession>A0ABW7VRL3</accession>
<dbReference type="InterPro" id="IPR020904">
    <property type="entry name" value="Sc_DH/Rdtase_CS"/>
</dbReference>
<name>A0ABW7VRL3_9NOCA</name>
<dbReference type="InterPro" id="IPR036291">
    <property type="entry name" value="NAD(P)-bd_dom_sf"/>
</dbReference>
<organism evidence="4 5">
    <name type="scientific">Nocardia testacea</name>
    <dbReference type="NCBI Taxonomy" id="248551"/>
    <lineage>
        <taxon>Bacteria</taxon>
        <taxon>Bacillati</taxon>
        <taxon>Actinomycetota</taxon>
        <taxon>Actinomycetes</taxon>
        <taxon>Mycobacteriales</taxon>
        <taxon>Nocardiaceae</taxon>
        <taxon>Nocardia</taxon>
    </lineage>
</organism>
<reference evidence="4 5" key="1">
    <citation type="submission" date="2024-10" db="EMBL/GenBank/DDBJ databases">
        <title>The Natural Products Discovery Center: Release of the First 8490 Sequenced Strains for Exploring Actinobacteria Biosynthetic Diversity.</title>
        <authorList>
            <person name="Kalkreuter E."/>
            <person name="Kautsar S.A."/>
            <person name="Yang D."/>
            <person name="Bader C.D."/>
            <person name="Teijaro C.N."/>
            <person name="Fluegel L."/>
            <person name="Davis C.M."/>
            <person name="Simpson J.R."/>
            <person name="Lauterbach L."/>
            <person name="Steele A.D."/>
            <person name="Gui C."/>
            <person name="Meng S."/>
            <person name="Li G."/>
            <person name="Viehrig K."/>
            <person name="Ye F."/>
            <person name="Su P."/>
            <person name="Kiefer A.F."/>
            <person name="Nichols A."/>
            <person name="Cepeda A.J."/>
            <person name="Yan W."/>
            <person name="Fan B."/>
            <person name="Jiang Y."/>
            <person name="Adhikari A."/>
            <person name="Zheng C.-J."/>
            <person name="Schuster L."/>
            <person name="Cowan T.M."/>
            <person name="Smanski M.J."/>
            <person name="Chevrette M.G."/>
            <person name="De Carvalho L.P.S."/>
            <person name="Shen B."/>
        </authorList>
    </citation>
    <scope>NUCLEOTIDE SEQUENCE [LARGE SCALE GENOMIC DNA]</scope>
    <source>
        <strain evidence="4 5">NPDC019377</strain>
    </source>
</reference>
<keyword evidence="5" id="KW-1185">Reference proteome</keyword>
<dbReference type="InterPro" id="IPR002347">
    <property type="entry name" value="SDR_fam"/>
</dbReference>
<dbReference type="Gene3D" id="3.40.50.720">
    <property type="entry name" value="NAD(P)-binding Rossmann-like Domain"/>
    <property type="match status" value="1"/>
</dbReference>
<dbReference type="PANTHER" id="PTHR43391">
    <property type="entry name" value="RETINOL DEHYDROGENASE-RELATED"/>
    <property type="match status" value="1"/>
</dbReference>
<dbReference type="CDD" id="cd05233">
    <property type="entry name" value="SDR_c"/>
    <property type="match status" value="1"/>
</dbReference>
<evidence type="ECO:0000313" key="5">
    <source>
        <dbReference type="Proteomes" id="UP001611494"/>
    </source>
</evidence>
<dbReference type="PANTHER" id="PTHR43391:SF26">
    <property type="entry name" value="BLL7251 PROTEIN"/>
    <property type="match status" value="1"/>
</dbReference>
<dbReference type="RefSeq" id="WP_397059988.1">
    <property type="nucleotide sequence ID" value="NZ_JBIRYL010000001.1"/>
</dbReference>
<dbReference type="PRINTS" id="PR00080">
    <property type="entry name" value="SDRFAMILY"/>
</dbReference>
<evidence type="ECO:0000313" key="4">
    <source>
        <dbReference type="EMBL" id="MFI2229241.1"/>
    </source>
</evidence>
<dbReference type="Proteomes" id="UP001611494">
    <property type="component" value="Unassembled WGS sequence"/>
</dbReference>